<feature type="transmembrane region" description="Helical" evidence="9">
    <location>
        <begin position="123"/>
        <end position="144"/>
    </location>
</feature>
<evidence type="ECO:0000256" key="7">
    <source>
        <dbReference type="ARBA" id="ARBA00023136"/>
    </source>
</evidence>
<dbReference type="PROSITE" id="PS50850">
    <property type="entry name" value="MFS"/>
    <property type="match status" value="1"/>
</dbReference>
<dbReference type="InterPro" id="IPR020846">
    <property type="entry name" value="MFS_dom"/>
</dbReference>
<evidence type="ECO:0000313" key="11">
    <source>
        <dbReference type="EMBL" id="KGF15344.1"/>
    </source>
</evidence>
<feature type="transmembrane region" description="Helical" evidence="9">
    <location>
        <begin position="156"/>
        <end position="174"/>
    </location>
</feature>
<evidence type="ECO:0000256" key="6">
    <source>
        <dbReference type="ARBA" id="ARBA00022989"/>
    </source>
</evidence>
<dbReference type="GO" id="GO:0022857">
    <property type="term" value="F:transmembrane transporter activity"/>
    <property type="evidence" value="ECO:0007669"/>
    <property type="project" value="InterPro"/>
</dbReference>
<keyword evidence="7 9" id="KW-0472">Membrane</keyword>
<evidence type="ECO:0000256" key="3">
    <source>
        <dbReference type="ARBA" id="ARBA00022448"/>
    </source>
</evidence>
<dbReference type="FunFam" id="1.20.1720.10:FF:000021">
    <property type="entry name" value="Drug resistance transporter, EmrB/QacA subfamily"/>
    <property type="match status" value="1"/>
</dbReference>
<feature type="transmembrane region" description="Helical" evidence="9">
    <location>
        <begin position="353"/>
        <end position="372"/>
    </location>
</feature>
<proteinExistence type="inferred from homology"/>
<sequence>MDARGTDAKGGHMRDESMPAQHHLPPKQAYLALFALCVGFFMNLLDQSIVAVATPQIMDQLDAEYSAAIWVTSAYLLAYAVPLLVTGRLGDQFGQKRVYQVGMVIFTASSLWCGLAGSIESLVLARFAQGLGAALIGPQTLAIITRIFPPERRGKAMGWWGTVAGLATLTGPLLGGALTSSVGWEWIFFVNIPFGILSLVLVATWVPDLPSTSRSFDIPGIVVSTLAMVGLVFGLQQGQHAGWAPWIWALLGGSAVLFVIFVRLQASAPSRGVEALVPLRLFDDPNFARGALSIATMAFATAANALPVMLYVQTHEHLSAFQAGLLVAPMALLSGVLAPWVGSMVERTKPNRLSMIGFGSMIVGHVAMFAVLRDSVPTAAIAVVVLILGVGNAFVWAPNSTITLRGLDTRIAGAGSGVYNATRQVGAVFGAAATAAFIEVGQAAGAGAAVFGQSLLLHAAVLCIGFVAVSGFTRPLESHARTS</sequence>
<dbReference type="InterPro" id="IPR011701">
    <property type="entry name" value="MFS"/>
</dbReference>
<evidence type="ECO:0000256" key="9">
    <source>
        <dbReference type="SAM" id="Phobius"/>
    </source>
</evidence>
<protein>
    <submittedName>
        <fullName evidence="11">Membrane protein</fullName>
    </submittedName>
</protein>
<dbReference type="CDD" id="cd17321">
    <property type="entry name" value="MFS_MMR_MDR_like"/>
    <property type="match status" value="1"/>
</dbReference>
<organism evidence="11 12">
    <name type="scientific">Corynebacterium freneyi DNF00450</name>
    <dbReference type="NCBI Taxonomy" id="1287475"/>
    <lineage>
        <taxon>Bacteria</taxon>
        <taxon>Bacillati</taxon>
        <taxon>Actinomycetota</taxon>
        <taxon>Actinomycetes</taxon>
        <taxon>Mycobacteriales</taxon>
        <taxon>Corynebacteriaceae</taxon>
        <taxon>Corynebacterium</taxon>
    </lineage>
</organism>
<dbReference type="Gene3D" id="1.20.1720.10">
    <property type="entry name" value="Multidrug resistance protein D"/>
    <property type="match status" value="1"/>
</dbReference>
<comment type="subcellular location">
    <subcellularLocation>
        <location evidence="1">Cell membrane</location>
        <topology evidence="1">Multi-pass membrane protein</topology>
    </subcellularLocation>
</comment>
<dbReference type="PRINTS" id="PR01036">
    <property type="entry name" value="TCRTETB"/>
</dbReference>
<gene>
    <name evidence="11" type="ORF">HMPREF1650_11655</name>
</gene>
<feature type="transmembrane region" description="Helical" evidence="9">
    <location>
        <begin position="247"/>
        <end position="266"/>
    </location>
</feature>
<dbReference type="Pfam" id="PF07690">
    <property type="entry name" value="MFS_1"/>
    <property type="match status" value="1"/>
</dbReference>
<feature type="transmembrane region" description="Helical" evidence="9">
    <location>
        <begin position="218"/>
        <end position="235"/>
    </location>
</feature>
<evidence type="ECO:0000313" key="12">
    <source>
        <dbReference type="Proteomes" id="UP000029548"/>
    </source>
</evidence>
<feature type="transmembrane region" description="Helical" evidence="9">
    <location>
        <begin position="28"/>
        <end position="45"/>
    </location>
</feature>
<name>A0A096A3D6_9CORY</name>
<dbReference type="PANTHER" id="PTHR42718">
    <property type="entry name" value="MAJOR FACILITATOR SUPERFAMILY MULTIDRUG TRANSPORTER MFSC"/>
    <property type="match status" value="1"/>
</dbReference>
<dbReference type="GO" id="GO:0005886">
    <property type="term" value="C:plasma membrane"/>
    <property type="evidence" value="ECO:0007669"/>
    <property type="project" value="UniProtKB-SubCell"/>
</dbReference>
<keyword evidence="4" id="KW-1003">Cell membrane</keyword>
<keyword evidence="3" id="KW-0813">Transport</keyword>
<dbReference type="NCBIfam" id="TIGR00711">
    <property type="entry name" value="efflux_EmrB"/>
    <property type="match status" value="1"/>
</dbReference>
<dbReference type="InterPro" id="IPR036259">
    <property type="entry name" value="MFS_trans_sf"/>
</dbReference>
<dbReference type="PANTHER" id="PTHR42718:SF42">
    <property type="entry name" value="EXPORT PROTEIN"/>
    <property type="match status" value="1"/>
</dbReference>
<dbReference type="Gene3D" id="1.20.1250.20">
    <property type="entry name" value="MFS general substrate transporter like domains"/>
    <property type="match status" value="1"/>
</dbReference>
<dbReference type="eggNOG" id="COG0477">
    <property type="taxonomic scope" value="Bacteria"/>
</dbReference>
<feature type="transmembrane region" description="Helical" evidence="9">
    <location>
        <begin position="98"/>
        <end position="117"/>
    </location>
</feature>
<evidence type="ECO:0000256" key="5">
    <source>
        <dbReference type="ARBA" id="ARBA00022692"/>
    </source>
</evidence>
<feature type="region of interest" description="Disordered" evidence="8">
    <location>
        <begin position="1"/>
        <end position="20"/>
    </location>
</feature>
<dbReference type="SUPFAM" id="SSF103473">
    <property type="entry name" value="MFS general substrate transporter"/>
    <property type="match status" value="2"/>
</dbReference>
<feature type="transmembrane region" description="Helical" evidence="9">
    <location>
        <begin position="287"/>
        <end position="312"/>
    </location>
</feature>
<feature type="transmembrane region" description="Helical" evidence="9">
    <location>
        <begin position="186"/>
        <end position="206"/>
    </location>
</feature>
<evidence type="ECO:0000256" key="4">
    <source>
        <dbReference type="ARBA" id="ARBA00022475"/>
    </source>
</evidence>
<evidence type="ECO:0000256" key="8">
    <source>
        <dbReference type="SAM" id="MobiDB-lite"/>
    </source>
</evidence>
<comment type="similarity">
    <text evidence="2">Belongs to the major facilitator superfamily. EmrB family.</text>
</comment>
<keyword evidence="5 9" id="KW-0812">Transmembrane</keyword>
<dbReference type="Proteomes" id="UP000029548">
    <property type="component" value="Unassembled WGS sequence"/>
</dbReference>
<feature type="transmembrane region" description="Helical" evidence="9">
    <location>
        <begin position="378"/>
        <end position="397"/>
    </location>
</feature>
<comment type="caution">
    <text evidence="11">The sequence shown here is derived from an EMBL/GenBank/DDBJ whole genome shotgun (WGS) entry which is preliminary data.</text>
</comment>
<feature type="transmembrane region" description="Helical" evidence="9">
    <location>
        <begin position="65"/>
        <end position="86"/>
    </location>
</feature>
<dbReference type="InterPro" id="IPR004638">
    <property type="entry name" value="EmrB-like"/>
</dbReference>
<evidence type="ECO:0000259" key="10">
    <source>
        <dbReference type="PROSITE" id="PS50850"/>
    </source>
</evidence>
<feature type="transmembrane region" description="Helical" evidence="9">
    <location>
        <begin position="450"/>
        <end position="473"/>
    </location>
</feature>
<evidence type="ECO:0000256" key="2">
    <source>
        <dbReference type="ARBA" id="ARBA00008537"/>
    </source>
</evidence>
<accession>A0A096A3D6</accession>
<feature type="transmembrane region" description="Helical" evidence="9">
    <location>
        <begin position="318"/>
        <end position="341"/>
    </location>
</feature>
<keyword evidence="6 9" id="KW-1133">Transmembrane helix</keyword>
<reference evidence="11 12" key="1">
    <citation type="submission" date="2014-07" db="EMBL/GenBank/DDBJ databases">
        <authorList>
            <person name="McCorrison J."/>
            <person name="Sanka R."/>
            <person name="Torralba M."/>
            <person name="Gillis M."/>
            <person name="Haft D.H."/>
            <person name="Methe B."/>
            <person name="Sutton G."/>
            <person name="Nelson K.E."/>
        </authorList>
    </citation>
    <scope>NUCLEOTIDE SEQUENCE [LARGE SCALE GENOMIC DNA]</scope>
    <source>
        <strain evidence="11 12">DNF00450</strain>
    </source>
</reference>
<feature type="domain" description="Major facilitator superfamily (MFS) profile" evidence="10">
    <location>
        <begin position="32"/>
        <end position="477"/>
    </location>
</feature>
<dbReference type="EMBL" id="JRNE01000079">
    <property type="protein sequence ID" value="KGF15344.1"/>
    <property type="molecule type" value="Genomic_DNA"/>
</dbReference>
<feature type="compositionally biased region" description="Basic and acidic residues" evidence="8">
    <location>
        <begin position="1"/>
        <end position="17"/>
    </location>
</feature>
<evidence type="ECO:0000256" key="1">
    <source>
        <dbReference type="ARBA" id="ARBA00004651"/>
    </source>
</evidence>
<dbReference type="AlphaFoldDB" id="A0A096A3D6"/>